<keyword evidence="1" id="KW-0472">Membrane</keyword>
<evidence type="ECO:0000256" key="1">
    <source>
        <dbReference type="SAM" id="Phobius"/>
    </source>
</evidence>
<dbReference type="Pfam" id="PF07963">
    <property type="entry name" value="N_methyl"/>
    <property type="match status" value="1"/>
</dbReference>
<dbReference type="Proteomes" id="UP001595530">
    <property type="component" value="Unassembled WGS sequence"/>
</dbReference>
<sequence>MNASNHKKYNAAGIGNAINLHRHAGLTLVELMISITIGLLLLAGLTTLFAKQSSARSELDKTGRQIENGRYAMQQLQDDIQLAGYYGEYWRLGALPATLPDPCATATPALVTGIPLPIQGYDSPATVPSPLSGCLPDANHLAGTDILVIRRVDTTSVPIASAVAAQPYLQAGLLAPAPEFTYVLGTGTDTTVFNLTKRDGTPANLRKYLTDIYFVSPCSVPTGAGSTCTRSDDNGKPIPTLKRLELSLSGGAATFTTVPLVEGIENLQLDYGVDYTGAVAADGAPDCYVSDPTTPSTTEITACPSTAATYFAKVTTTAVTNWSNVMAIRVNLLARNNDATGGFIDDKTYKLGLAGDVTPTDKTYKRHVFTQLVRAVNPSSRREQ</sequence>
<dbReference type="EMBL" id="JBHRTP010000111">
    <property type="protein sequence ID" value="MFC3111357.1"/>
    <property type="molecule type" value="Genomic_DNA"/>
</dbReference>
<evidence type="ECO:0000313" key="2">
    <source>
        <dbReference type="EMBL" id="MFC3111357.1"/>
    </source>
</evidence>
<comment type="caution">
    <text evidence="2">The sequence shown here is derived from an EMBL/GenBank/DDBJ whole genome shotgun (WGS) entry which is preliminary data.</text>
</comment>
<dbReference type="PROSITE" id="PS00409">
    <property type="entry name" value="PROKAR_NTER_METHYL"/>
    <property type="match status" value="1"/>
</dbReference>
<keyword evidence="3" id="KW-1185">Reference proteome</keyword>
<keyword evidence="1" id="KW-0812">Transmembrane</keyword>
<feature type="transmembrane region" description="Helical" evidence="1">
    <location>
        <begin position="31"/>
        <end position="50"/>
    </location>
</feature>
<organism evidence="2 3">
    <name type="scientific">Undibacterium arcticum</name>
    <dbReference type="NCBI Taxonomy" id="1762892"/>
    <lineage>
        <taxon>Bacteria</taxon>
        <taxon>Pseudomonadati</taxon>
        <taxon>Pseudomonadota</taxon>
        <taxon>Betaproteobacteria</taxon>
        <taxon>Burkholderiales</taxon>
        <taxon>Oxalobacteraceae</taxon>
        <taxon>Undibacterium</taxon>
    </lineage>
</organism>
<proteinExistence type="predicted"/>
<keyword evidence="1" id="KW-1133">Transmembrane helix</keyword>
<evidence type="ECO:0000313" key="3">
    <source>
        <dbReference type="Proteomes" id="UP001595530"/>
    </source>
</evidence>
<reference evidence="3" key="1">
    <citation type="journal article" date="2019" name="Int. J. Syst. Evol. Microbiol.">
        <title>The Global Catalogue of Microorganisms (GCM) 10K type strain sequencing project: providing services to taxonomists for standard genome sequencing and annotation.</title>
        <authorList>
            <consortium name="The Broad Institute Genomics Platform"/>
            <consortium name="The Broad Institute Genome Sequencing Center for Infectious Disease"/>
            <person name="Wu L."/>
            <person name="Ma J."/>
        </authorList>
    </citation>
    <scope>NUCLEOTIDE SEQUENCE [LARGE SCALE GENOMIC DNA]</scope>
    <source>
        <strain evidence="3">KCTC 42986</strain>
    </source>
</reference>
<dbReference type="RefSeq" id="WP_390321351.1">
    <property type="nucleotide sequence ID" value="NZ_JBHRTP010000111.1"/>
</dbReference>
<protein>
    <submittedName>
        <fullName evidence="2">PilW family protein</fullName>
    </submittedName>
</protein>
<name>A0ABV7FC86_9BURK</name>
<dbReference type="InterPro" id="IPR032092">
    <property type="entry name" value="PilW"/>
</dbReference>
<dbReference type="Pfam" id="PF16074">
    <property type="entry name" value="PilW"/>
    <property type="match status" value="1"/>
</dbReference>
<accession>A0ABV7FC86</accession>
<dbReference type="InterPro" id="IPR012902">
    <property type="entry name" value="N_methyl_site"/>
</dbReference>
<gene>
    <name evidence="2" type="ORF">ACFOFO_26015</name>
</gene>